<protein>
    <recommendedName>
        <fullName evidence="3">F-box domain-containing protein</fullName>
    </recommendedName>
</protein>
<evidence type="ECO:0000313" key="1">
    <source>
        <dbReference type="EMBL" id="KAK1753014.1"/>
    </source>
</evidence>
<dbReference type="Proteomes" id="UP001239445">
    <property type="component" value="Unassembled WGS sequence"/>
</dbReference>
<accession>A0AAJ0F9D3</accession>
<dbReference type="EMBL" id="MU839838">
    <property type="protein sequence ID" value="KAK1753014.1"/>
    <property type="molecule type" value="Genomic_DNA"/>
</dbReference>
<organism evidence="1 2">
    <name type="scientific">Echria macrotheca</name>
    <dbReference type="NCBI Taxonomy" id="438768"/>
    <lineage>
        <taxon>Eukaryota</taxon>
        <taxon>Fungi</taxon>
        <taxon>Dikarya</taxon>
        <taxon>Ascomycota</taxon>
        <taxon>Pezizomycotina</taxon>
        <taxon>Sordariomycetes</taxon>
        <taxon>Sordariomycetidae</taxon>
        <taxon>Sordariales</taxon>
        <taxon>Schizotheciaceae</taxon>
        <taxon>Echria</taxon>
    </lineage>
</organism>
<gene>
    <name evidence="1" type="ORF">QBC47DRAFT_362856</name>
</gene>
<keyword evidence="2" id="KW-1185">Reference proteome</keyword>
<evidence type="ECO:0008006" key="3">
    <source>
        <dbReference type="Google" id="ProtNLM"/>
    </source>
</evidence>
<evidence type="ECO:0000313" key="2">
    <source>
        <dbReference type="Proteomes" id="UP001239445"/>
    </source>
</evidence>
<proteinExistence type="predicted"/>
<dbReference type="AlphaFoldDB" id="A0AAJ0F9D3"/>
<sequence>MLPSTTLCIRTSPQSHQKAIILRLPDELLLQIIGRILLVPGWSTLTTSRSDLEFLDGSWYAAKVERRRVFADYIKQAFVLSQVCRHLHHLTAPLLYANIFAFMDPPDIDASLKLPHGKLELLYSSLSRHPWLRQHCRSLYLEVCAEPDQFEIARDLATWLTETKTLYLGYCGLHTSSNPDNWCKWPTQSHSDININKRLWDIFSIAADCMPNLERITFGDIWAEPRYHVAIAPRPHFLCFYCAPLLWSVDTIPKLDLAPRLCHKPASTATSIHIAAFYGTMEDLRLYMRIPARLQHFSVGLFAPNFGLNHQQYQVPTWDASAFFSALSPHRSTIETLKLEDVVNVCPSLVVNLTGVGLSGFTQLMRLEIPIHQFPTMKKRSVDYPQQKDMYTSATYMYTIQYQSNLETGKTPAFLVWNL</sequence>
<reference evidence="1" key="1">
    <citation type="submission" date="2023-06" db="EMBL/GenBank/DDBJ databases">
        <title>Genome-scale phylogeny and comparative genomics of the fungal order Sordariales.</title>
        <authorList>
            <consortium name="Lawrence Berkeley National Laboratory"/>
            <person name="Hensen N."/>
            <person name="Bonometti L."/>
            <person name="Westerberg I."/>
            <person name="Brannstrom I.O."/>
            <person name="Guillou S."/>
            <person name="Cros-Aarteil S."/>
            <person name="Calhoun S."/>
            <person name="Haridas S."/>
            <person name="Kuo A."/>
            <person name="Mondo S."/>
            <person name="Pangilinan J."/>
            <person name="Riley R."/>
            <person name="Labutti K."/>
            <person name="Andreopoulos B."/>
            <person name="Lipzen A."/>
            <person name="Chen C."/>
            <person name="Yanf M."/>
            <person name="Daum C."/>
            <person name="Ng V."/>
            <person name="Clum A."/>
            <person name="Steindorff A."/>
            <person name="Ohm R."/>
            <person name="Martin F."/>
            <person name="Silar P."/>
            <person name="Natvig D."/>
            <person name="Lalanne C."/>
            <person name="Gautier V."/>
            <person name="Ament-Velasquez S.L."/>
            <person name="Kruys A."/>
            <person name="Hutchinson M.I."/>
            <person name="Powell A.J."/>
            <person name="Barry K."/>
            <person name="Miller A.N."/>
            <person name="Grigoriev I.V."/>
            <person name="Debuchy R."/>
            <person name="Gladieux P."/>
            <person name="Thoren M.H."/>
            <person name="Johannesson H."/>
        </authorList>
    </citation>
    <scope>NUCLEOTIDE SEQUENCE</scope>
    <source>
        <strain evidence="1">PSN4</strain>
    </source>
</reference>
<comment type="caution">
    <text evidence="1">The sequence shown here is derived from an EMBL/GenBank/DDBJ whole genome shotgun (WGS) entry which is preliminary data.</text>
</comment>
<name>A0AAJ0F9D3_9PEZI</name>